<organism evidence="1 2">
    <name type="scientific">Cyclobacterium qasimii M12-11B</name>
    <dbReference type="NCBI Taxonomy" id="641524"/>
    <lineage>
        <taxon>Bacteria</taxon>
        <taxon>Pseudomonadati</taxon>
        <taxon>Bacteroidota</taxon>
        <taxon>Cytophagia</taxon>
        <taxon>Cytophagales</taxon>
        <taxon>Cyclobacteriaceae</taxon>
        <taxon>Cyclobacterium</taxon>
    </lineage>
</organism>
<accession>S7WWI7</accession>
<protein>
    <submittedName>
        <fullName evidence="1">Uncharacterized protein</fullName>
    </submittedName>
</protein>
<comment type="caution">
    <text evidence="1">The sequence shown here is derived from an EMBL/GenBank/DDBJ whole genome shotgun (WGS) entry which is preliminary data.</text>
</comment>
<dbReference type="STRING" id="641524.ADICYQ_2574"/>
<name>S7WWI7_9BACT</name>
<proteinExistence type="predicted"/>
<evidence type="ECO:0000313" key="1">
    <source>
        <dbReference type="EMBL" id="EPR68378.1"/>
    </source>
</evidence>
<sequence>MQYNLFVIVKIVGWGEKSIFQLFYAGLALEIYKNKKG</sequence>
<reference evidence="1 2" key="1">
    <citation type="journal article" date="2013" name="Genome Announc.">
        <title>Draft Genome Sequence of Cyclobacterium qasimii Strain M12-11BT, Isolated from Arctic Marine Sediment.</title>
        <authorList>
            <person name="Shivaji S."/>
            <person name="Ara S."/>
            <person name="Singh A."/>
            <person name="Kumar Pinnaka A."/>
        </authorList>
    </citation>
    <scope>NUCLEOTIDE SEQUENCE [LARGE SCALE GENOMIC DNA]</scope>
    <source>
        <strain evidence="1 2">M12-11B</strain>
    </source>
</reference>
<dbReference type="AlphaFoldDB" id="S7WWI7"/>
<evidence type="ECO:0000313" key="2">
    <source>
        <dbReference type="Proteomes" id="UP000014974"/>
    </source>
</evidence>
<dbReference type="Proteomes" id="UP000014974">
    <property type="component" value="Unassembled WGS sequence"/>
</dbReference>
<dbReference type="EMBL" id="ATNM01000100">
    <property type="protein sequence ID" value="EPR68378.1"/>
    <property type="molecule type" value="Genomic_DNA"/>
</dbReference>
<gene>
    <name evidence="1" type="ORF">ADICYQ_2574</name>
</gene>